<dbReference type="OrthoDB" id="9788221at2"/>
<dbReference type="InterPro" id="IPR003719">
    <property type="entry name" value="Phenazine_PhzF-like"/>
</dbReference>
<dbReference type="PANTHER" id="PTHR13774">
    <property type="entry name" value="PHENAZINE BIOSYNTHESIS PROTEIN"/>
    <property type="match status" value="1"/>
</dbReference>
<sequence length="257" mass="28584">MKQYIVDAFTDRVFAGNPAAICVLDSFPADSLMQSIAAENNLSETAFAVKEGERYHIRWFTPKSEIDFCGHATLAAAYVLFSFYEKTAERLDFWGQCGEFSVLQRDGLIEMDFPAYRLEHTEITDLMIESLGTIPLAAYRDRDLLFVLRDEDEVRGLQPDMALLSQLDAACVAVTAKGSGYDCVSRVFAPRYGIAEDPVTGSTHCMIAPYWSRRLGKESLTAFQASKRSGELYCTVCGDRVKISGKAVLFAVSDIML</sequence>
<comment type="caution">
    <text evidence="4">The sequence shown here is derived from an EMBL/GenBank/DDBJ whole genome shotgun (WGS) entry which is preliminary data.</text>
</comment>
<feature type="active site" evidence="3">
    <location>
        <position position="44"/>
    </location>
</feature>
<evidence type="ECO:0000256" key="2">
    <source>
        <dbReference type="ARBA" id="ARBA00023235"/>
    </source>
</evidence>
<dbReference type="AlphaFoldDB" id="A0A315YMP3"/>
<reference evidence="4 5" key="1">
    <citation type="submission" date="2018-05" db="EMBL/GenBank/DDBJ databases">
        <title>The Hungate 1000. A catalogue of reference genomes from the rumen microbiome.</title>
        <authorList>
            <person name="Kelly W."/>
        </authorList>
    </citation>
    <scope>NUCLEOTIDE SEQUENCE [LARGE SCALE GENOMIC DNA]</scope>
    <source>
        <strain evidence="4 5">SAb67</strain>
    </source>
</reference>
<dbReference type="SUPFAM" id="SSF54506">
    <property type="entry name" value="Diaminopimelate epimerase-like"/>
    <property type="match status" value="1"/>
</dbReference>
<gene>
    <name evidence="4" type="ORF">IE37_01529</name>
</gene>
<evidence type="ECO:0000313" key="4">
    <source>
        <dbReference type="EMBL" id="PWJ13030.1"/>
    </source>
</evidence>
<dbReference type="PANTHER" id="PTHR13774:SF17">
    <property type="entry name" value="PHENAZINE BIOSYNTHESIS-LIKE DOMAIN-CONTAINING PROTEIN"/>
    <property type="match status" value="1"/>
</dbReference>
<evidence type="ECO:0000256" key="3">
    <source>
        <dbReference type="PIRSR" id="PIRSR016184-1"/>
    </source>
</evidence>
<organism evidence="4 5">
    <name type="scientific">Ruminococcus flavefaciens</name>
    <dbReference type="NCBI Taxonomy" id="1265"/>
    <lineage>
        <taxon>Bacteria</taxon>
        <taxon>Bacillati</taxon>
        <taxon>Bacillota</taxon>
        <taxon>Clostridia</taxon>
        <taxon>Eubacteriales</taxon>
        <taxon>Oscillospiraceae</taxon>
        <taxon>Ruminococcus</taxon>
    </lineage>
</organism>
<dbReference type="Proteomes" id="UP000245720">
    <property type="component" value="Unassembled WGS sequence"/>
</dbReference>
<proteinExistence type="inferred from homology"/>
<dbReference type="Pfam" id="PF02567">
    <property type="entry name" value="PhzC-PhzF"/>
    <property type="match status" value="1"/>
</dbReference>
<dbReference type="EMBL" id="QGDI01000005">
    <property type="protein sequence ID" value="PWJ13030.1"/>
    <property type="molecule type" value="Genomic_DNA"/>
</dbReference>
<dbReference type="GO" id="GO:0016853">
    <property type="term" value="F:isomerase activity"/>
    <property type="evidence" value="ECO:0007669"/>
    <property type="project" value="UniProtKB-KW"/>
</dbReference>
<evidence type="ECO:0000256" key="1">
    <source>
        <dbReference type="ARBA" id="ARBA00008270"/>
    </source>
</evidence>
<dbReference type="RefSeq" id="WP_109726316.1">
    <property type="nucleotide sequence ID" value="NZ_QGDI01000005.1"/>
</dbReference>
<accession>A0A315YMP3</accession>
<name>A0A315YMP3_RUMFL</name>
<comment type="similarity">
    <text evidence="1">Belongs to the PhzF family.</text>
</comment>
<dbReference type="PIRSF" id="PIRSF016184">
    <property type="entry name" value="PhzC_PhzF"/>
    <property type="match status" value="1"/>
</dbReference>
<protein>
    <submittedName>
        <fullName evidence="4">PhzF family phenazine biosynthesis protein</fullName>
    </submittedName>
</protein>
<dbReference type="GO" id="GO:0005737">
    <property type="term" value="C:cytoplasm"/>
    <property type="evidence" value="ECO:0007669"/>
    <property type="project" value="TreeGrafter"/>
</dbReference>
<dbReference type="NCBIfam" id="TIGR00654">
    <property type="entry name" value="PhzF_family"/>
    <property type="match status" value="1"/>
</dbReference>
<evidence type="ECO:0000313" key="5">
    <source>
        <dbReference type="Proteomes" id="UP000245720"/>
    </source>
</evidence>
<dbReference type="Gene3D" id="3.10.310.10">
    <property type="entry name" value="Diaminopimelate Epimerase, Chain A, domain 1"/>
    <property type="match status" value="2"/>
</dbReference>
<keyword evidence="2" id="KW-0413">Isomerase</keyword>